<proteinExistence type="predicted"/>
<organism evidence="2 3">
    <name type="scientific">Chytriomyces confervae</name>
    <dbReference type="NCBI Taxonomy" id="246404"/>
    <lineage>
        <taxon>Eukaryota</taxon>
        <taxon>Fungi</taxon>
        <taxon>Fungi incertae sedis</taxon>
        <taxon>Chytridiomycota</taxon>
        <taxon>Chytridiomycota incertae sedis</taxon>
        <taxon>Chytridiomycetes</taxon>
        <taxon>Chytridiales</taxon>
        <taxon>Chytriomycetaceae</taxon>
        <taxon>Chytriomyces</taxon>
    </lineage>
</organism>
<accession>A0A507F7I0</accession>
<keyword evidence="1" id="KW-0732">Signal</keyword>
<gene>
    <name evidence="2" type="ORF">CcCBS67573_g06198</name>
</gene>
<feature type="chain" id="PRO_5021226491" evidence="1">
    <location>
        <begin position="17"/>
        <end position="281"/>
    </location>
</feature>
<dbReference type="Proteomes" id="UP000320333">
    <property type="component" value="Unassembled WGS sequence"/>
</dbReference>
<protein>
    <submittedName>
        <fullName evidence="2">Uncharacterized protein</fullName>
    </submittedName>
</protein>
<dbReference type="EMBL" id="QEAP01000253">
    <property type="protein sequence ID" value="TPX71346.1"/>
    <property type="molecule type" value="Genomic_DNA"/>
</dbReference>
<name>A0A507F7I0_9FUNG</name>
<keyword evidence="3" id="KW-1185">Reference proteome</keyword>
<evidence type="ECO:0000256" key="1">
    <source>
        <dbReference type="SAM" id="SignalP"/>
    </source>
</evidence>
<feature type="signal peptide" evidence="1">
    <location>
        <begin position="1"/>
        <end position="16"/>
    </location>
</feature>
<dbReference type="STRING" id="246404.A0A507F7I0"/>
<dbReference type="AlphaFoldDB" id="A0A507F7I0"/>
<comment type="caution">
    <text evidence="2">The sequence shown here is derived from an EMBL/GenBank/DDBJ whole genome shotgun (WGS) entry which is preliminary data.</text>
</comment>
<evidence type="ECO:0000313" key="2">
    <source>
        <dbReference type="EMBL" id="TPX71346.1"/>
    </source>
</evidence>
<sequence>MLLAAITAVLASVASAQFCAPSTASCQIQSDPFVNTFQSTTIEVHTTGTMYALQSKDMNVQVNMATKQRNGESVIIVDSITFACGNETPQTFTIETVGKAPRVLSCKAGSCAGTTCTATILEGSDPVPNVQIQEIRYFGTTGSGGICYDKDSKCPSSGTPPAGNQPSNGCSGGYCPPAPIKTPVYNPPVITPPAEIRPVKTPTYEVPMVTPPAANIPPKCYFTPTPVAFKTPAPADLKPTPTPNYVAAAKVVNGPNDVLLAGASSLSCGAVAAVVAAVFMF</sequence>
<dbReference type="OrthoDB" id="2157660at2759"/>
<evidence type="ECO:0000313" key="3">
    <source>
        <dbReference type="Proteomes" id="UP000320333"/>
    </source>
</evidence>
<reference evidence="2 3" key="1">
    <citation type="journal article" date="2019" name="Sci. Rep.">
        <title>Comparative genomics of chytrid fungi reveal insights into the obligate biotrophic and pathogenic lifestyle of Synchytrium endobioticum.</title>
        <authorList>
            <person name="van de Vossenberg B.T.L.H."/>
            <person name="Warris S."/>
            <person name="Nguyen H.D.T."/>
            <person name="van Gent-Pelzer M.P.E."/>
            <person name="Joly D.L."/>
            <person name="van de Geest H.C."/>
            <person name="Bonants P.J.M."/>
            <person name="Smith D.S."/>
            <person name="Levesque C.A."/>
            <person name="van der Lee T.A.J."/>
        </authorList>
    </citation>
    <scope>NUCLEOTIDE SEQUENCE [LARGE SCALE GENOMIC DNA]</scope>
    <source>
        <strain evidence="2 3">CBS 675.73</strain>
    </source>
</reference>